<keyword evidence="8 12" id="KW-0067">ATP-binding</keyword>
<dbReference type="PROSITE" id="PS00107">
    <property type="entry name" value="PROTEIN_KINASE_ATP"/>
    <property type="match status" value="1"/>
</dbReference>
<comment type="catalytic activity">
    <reaction evidence="10">
        <text>L-threonyl-[protein] + ATP = O-phospho-L-threonyl-[protein] + ADP + H(+)</text>
        <dbReference type="Rhea" id="RHEA:46608"/>
        <dbReference type="Rhea" id="RHEA-COMP:11060"/>
        <dbReference type="Rhea" id="RHEA-COMP:11605"/>
        <dbReference type="ChEBI" id="CHEBI:15378"/>
        <dbReference type="ChEBI" id="CHEBI:30013"/>
        <dbReference type="ChEBI" id="CHEBI:30616"/>
        <dbReference type="ChEBI" id="CHEBI:61977"/>
        <dbReference type="ChEBI" id="CHEBI:456216"/>
        <dbReference type="EC" id="2.7.11.1"/>
    </reaction>
</comment>
<dbReference type="PROSITE" id="PS50011">
    <property type="entry name" value="PROTEIN_KINASE_DOM"/>
    <property type="match status" value="1"/>
</dbReference>
<evidence type="ECO:0000256" key="14">
    <source>
        <dbReference type="SAM" id="Phobius"/>
    </source>
</evidence>
<dbReference type="GO" id="GO:0005524">
    <property type="term" value="F:ATP binding"/>
    <property type="evidence" value="ECO:0007669"/>
    <property type="project" value="UniProtKB-UniRule"/>
</dbReference>
<keyword evidence="14" id="KW-0812">Transmembrane</keyword>
<protein>
    <recommendedName>
        <fullName evidence="2">non-specific serine/threonine protein kinase</fullName>
        <ecNumber evidence="2">2.7.11.1</ecNumber>
    </recommendedName>
</protein>
<evidence type="ECO:0000313" key="16">
    <source>
        <dbReference type="EMBL" id="KAH7516474.1"/>
    </source>
</evidence>
<sequence>MRLHKLFYLDKSIQVSILIFSFTLPVESVVPQDSRYEDCKPRNCGSGPEIRYPFYIHGAGVDFCGQPGFKVVCMENKPMYWTSRGPYIINDISYENQSMRVVAAEHLNATCFAPSHKFSIGHFSPFTYSSKHAYLQFFYGCDESFSLFGSETFLVSCASNSSYHSFFTLVPKFVKVESCMADAYVPVDLEGDQSNQTIKTVDYVPLLKSGFTLEWYGEACGKYCTESGGRCGHENGISVCYCRDGTHSAYCNRDPLFVAFLLTSLMLFRSAQQQGHNESCGEPFKCGNLGEIVFPFSSSSWPPHKCGLYTVDCSDWKNPKVQLKGGGHWYGVQQISQASYITINDPTLQKKLKSRRCESLESFGLPRPDWFSNVSSPNIISVFKCKRSSLIQNITLPISDFKYSTPCGDYNLYYSTPNKLLLDNSSFPDFPQDNCSFIQLPAASHTANLSDFFSFFTDNFFLQVIVHYGCIPCLNEKHQCLIDTTKNHSSHCAPKGDGGSRKWKLGLGIGVGFLGLFLIAIFIICCYKKRRASSNIFSRSTTDPYLNTDVEGGSCYFGVPVFPFNDLAKATNNFASEKELGDGGFGSVYHGKLKDGREVAVKRLYEHNYKRVEQFMNEIEILTRLRHRNLVSLYGCTSRHSRELLLVYEYIPNGTVADHLHVDITRHRHEINLANLATSKIQKCEFHELIDPSIGFETDSEVRRMTIAVAELAFQCLQQNKEMRPSMEEVLETLKSIESREDSPDENQEKEFDDIRMIKSEQPPPPSPECDEVGLLKNMRPPASPISVTHKWPSTRSITPNVSG</sequence>
<dbReference type="Pfam" id="PF07714">
    <property type="entry name" value="PK_Tyr_Ser-Thr"/>
    <property type="match status" value="1"/>
</dbReference>
<feature type="domain" description="Protein kinase" evidence="15">
    <location>
        <begin position="574"/>
        <end position="804"/>
    </location>
</feature>
<comment type="subcellular location">
    <subcellularLocation>
        <location evidence="1">Membrane</location>
        <topology evidence="1">Single-pass membrane protein</topology>
    </subcellularLocation>
</comment>
<comment type="catalytic activity">
    <reaction evidence="11">
        <text>L-seryl-[protein] + ATP = O-phospho-L-seryl-[protein] + ADP + H(+)</text>
        <dbReference type="Rhea" id="RHEA:17989"/>
        <dbReference type="Rhea" id="RHEA-COMP:9863"/>
        <dbReference type="Rhea" id="RHEA-COMP:11604"/>
        <dbReference type="ChEBI" id="CHEBI:15378"/>
        <dbReference type="ChEBI" id="CHEBI:29999"/>
        <dbReference type="ChEBI" id="CHEBI:30616"/>
        <dbReference type="ChEBI" id="CHEBI:83421"/>
        <dbReference type="ChEBI" id="CHEBI:456216"/>
        <dbReference type="EC" id="2.7.11.1"/>
    </reaction>
</comment>
<evidence type="ECO:0000256" key="3">
    <source>
        <dbReference type="ARBA" id="ARBA00022527"/>
    </source>
</evidence>
<dbReference type="PANTHER" id="PTHR46008">
    <property type="entry name" value="LEAF RUST 10 DISEASE-RESISTANCE LOCUS RECEPTOR-LIKE PROTEIN KINASE-LIKE 1.4"/>
    <property type="match status" value="1"/>
</dbReference>
<comment type="caution">
    <text evidence="16">The sequence shown here is derived from an EMBL/GenBank/DDBJ whole genome shotgun (WGS) entry which is preliminary data.</text>
</comment>
<dbReference type="InterPro" id="IPR000719">
    <property type="entry name" value="Prot_kinase_dom"/>
</dbReference>
<keyword evidence="4" id="KW-0808">Transferase</keyword>
<dbReference type="InterPro" id="IPR001245">
    <property type="entry name" value="Ser-Thr/Tyr_kinase_cat_dom"/>
</dbReference>
<keyword evidence="5" id="KW-0732">Signal</keyword>
<dbReference type="GO" id="GO:0030247">
    <property type="term" value="F:polysaccharide binding"/>
    <property type="evidence" value="ECO:0007669"/>
    <property type="project" value="InterPro"/>
</dbReference>
<dbReference type="FunFam" id="3.30.200.20:FF:000039">
    <property type="entry name" value="receptor-like protein kinase FERONIA"/>
    <property type="match status" value="1"/>
</dbReference>
<keyword evidence="6 12" id="KW-0547">Nucleotide-binding</keyword>
<gene>
    <name evidence="16" type="ORF">FEM48_Zijuj10G0139000</name>
</gene>
<keyword evidence="14" id="KW-1133">Transmembrane helix</keyword>
<dbReference type="GO" id="GO:0004674">
    <property type="term" value="F:protein serine/threonine kinase activity"/>
    <property type="evidence" value="ECO:0007669"/>
    <property type="project" value="UniProtKB-KW"/>
</dbReference>
<dbReference type="Gene3D" id="1.10.510.10">
    <property type="entry name" value="Transferase(Phosphotransferase) domain 1"/>
    <property type="match status" value="1"/>
</dbReference>
<evidence type="ECO:0000256" key="5">
    <source>
        <dbReference type="ARBA" id="ARBA00022729"/>
    </source>
</evidence>
<evidence type="ECO:0000256" key="1">
    <source>
        <dbReference type="ARBA" id="ARBA00004167"/>
    </source>
</evidence>
<dbReference type="AlphaFoldDB" id="A0A978UNS2"/>
<evidence type="ECO:0000256" key="10">
    <source>
        <dbReference type="ARBA" id="ARBA00047899"/>
    </source>
</evidence>
<organism evidence="16 17">
    <name type="scientific">Ziziphus jujuba var. spinosa</name>
    <dbReference type="NCBI Taxonomy" id="714518"/>
    <lineage>
        <taxon>Eukaryota</taxon>
        <taxon>Viridiplantae</taxon>
        <taxon>Streptophyta</taxon>
        <taxon>Embryophyta</taxon>
        <taxon>Tracheophyta</taxon>
        <taxon>Spermatophyta</taxon>
        <taxon>Magnoliopsida</taxon>
        <taxon>eudicotyledons</taxon>
        <taxon>Gunneridae</taxon>
        <taxon>Pentapetalae</taxon>
        <taxon>rosids</taxon>
        <taxon>fabids</taxon>
        <taxon>Rosales</taxon>
        <taxon>Rhamnaceae</taxon>
        <taxon>Paliureae</taxon>
        <taxon>Ziziphus</taxon>
    </lineage>
</organism>
<keyword evidence="7" id="KW-0418">Kinase</keyword>
<dbReference type="Gene3D" id="3.30.200.20">
    <property type="entry name" value="Phosphorylase Kinase, domain 1"/>
    <property type="match status" value="1"/>
</dbReference>
<feature type="compositionally biased region" description="Polar residues" evidence="13">
    <location>
        <begin position="792"/>
        <end position="804"/>
    </location>
</feature>
<evidence type="ECO:0000256" key="8">
    <source>
        <dbReference type="ARBA" id="ARBA00022840"/>
    </source>
</evidence>
<keyword evidence="3" id="KW-0723">Serine/threonine-protein kinase</keyword>
<keyword evidence="9" id="KW-0325">Glycoprotein</keyword>
<evidence type="ECO:0000313" key="17">
    <source>
        <dbReference type="Proteomes" id="UP000813462"/>
    </source>
</evidence>
<evidence type="ECO:0000259" key="15">
    <source>
        <dbReference type="PROSITE" id="PS50011"/>
    </source>
</evidence>
<dbReference type="Pfam" id="PF13947">
    <property type="entry name" value="GUB_WAK_bind"/>
    <property type="match status" value="2"/>
</dbReference>
<evidence type="ECO:0000256" key="9">
    <source>
        <dbReference type="ARBA" id="ARBA00023180"/>
    </source>
</evidence>
<feature type="region of interest" description="Disordered" evidence="13">
    <location>
        <begin position="736"/>
        <end position="804"/>
    </location>
</feature>
<evidence type="ECO:0000256" key="6">
    <source>
        <dbReference type="ARBA" id="ARBA00022741"/>
    </source>
</evidence>
<dbReference type="PANTHER" id="PTHR46008:SF6">
    <property type="entry name" value="TYROSINE KINASE FAMILY PROTEIN"/>
    <property type="match status" value="1"/>
</dbReference>
<dbReference type="InterPro" id="IPR025287">
    <property type="entry name" value="WAK_GUB"/>
</dbReference>
<dbReference type="InterPro" id="IPR032872">
    <property type="entry name" value="WAK_assoc_C"/>
</dbReference>
<name>A0A978UNS2_ZIZJJ</name>
<reference evidence="16" key="1">
    <citation type="journal article" date="2021" name="Front. Plant Sci.">
        <title>Chromosome-Scale Genome Assembly for Chinese Sour Jujube and Insights Into Its Genome Evolution and Domestication Signature.</title>
        <authorList>
            <person name="Shen L.-Y."/>
            <person name="Luo H."/>
            <person name="Wang X.-L."/>
            <person name="Wang X.-M."/>
            <person name="Qiu X.-J."/>
            <person name="Liu H."/>
            <person name="Zhou S.-S."/>
            <person name="Jia K.-H."/>
            <person name="Nie S."/>
            <person name="Bao Y.-T."/>
            <person name="Zhang R.-G."/>
            <person name="Yun Q.-Z."/>
            <person name="Chai Y.-H."/>
            <person name="Lu J.-Y."/>
            <person name="Li Y."/>
            <person name="Zhao S.-W."/>
            <person name="Mao J.-F."/>
            <person name="Jia S.-G."/>
            <person name="Mao Y.-M."/>
        </authorList>
    </citation>
    <scope>NUCLEOTIDE SEQUENCE</scope>
    <source>
        <strain evidence="16">AT0</strain>
        <tissue evidence="16">Leaf</tissue>
    </source>
</reference>
<dbReference type="Proteomes" id="UP000813462">
    <property type="component" value="Unassembled WGS sequence"/>
</dbReference>
<accession>A0A978UNS2</accession>
<dbReference type="EMBL" id="JAEACU010000010">
    <property type="protein sequence ID" value="KAH7516474.1"/>
    <property type="molecule type" value="Genomic_DNA"/>
</dbReference>
<dbReference type="EC" id="2.7.11.1" evidence="2"/>
<evidence type="ECO:0000256" key="13">
    <source>
        <dbReference type="SAM" id="MobiDB-lite"/>
    </source>
</evidence>
<dbReference type="SUPFAM" id="SSF56112">
    <property type="entry name" value="Protein kinase-like (PK-like)"/>
    <property type="match status" value="1"/>
</dbReference>
<proteinExistence type="predicted"/>
<evidence type="ECO:0000256" key="11">
    <source>
        <dbReference type="ARBA" id="ARBA00048679"/>
    </source>
</evidence>
<feature type="transmembrane region" description="Helical" evidence="14">
    <location>
        <begin position="505"/>
        <end position="527"/>
    </location>
</feature>
<dbReference type="InterPro" id="IPR017441">
    <property type="entry name" value="Protein_kinase_ATP_BS"/>
</dbReference>
<evidence type="ECO:0000256" key="2">
    <source>
        <dbReference type="ARBA" id="ARBA00012513"/>
    </source>
</evidence>
<evidence type="ECO:0000256" key="7">
    <source>
        <dbReference type="ARBA" id="ARBA00022777"/>
    </source>
</evidence>
<dbReference type="InterPro" id="IPR011009">
    <property type="entry name" value="Kinase-like_dom_sf"/>
</dbReference>
<dbReference type="Pfam" id="PF14380">
    <property type="entry name" value="WAK_assoc"/>
    <property type="match status" value="1"/>
</dbReference>
<evidence type="ECO:0000256" key="4">
    <source>
        <dbReference type="ARBA" id="ARBA00022679"/>
    </source>
</evidence>
<feature type="compositionally biased region" description="Basic and acidic residues" evidence="13">
    <location>
        <begin position="736"/>
        <end position="759"/>
    </location>
</feature>
<evidence type="ECO:0000256" key="12">
    <source>
        <dbReference type="PROSITE-ProRule" id="PRU10141"/>
    </source>
</evidence>
<feature type="binding site" evidence="12">
    <location>
        <position position="602"/>
    </location>
    <ligand>
        <name>ATP</name>
        <dbReference type="ChEBI" id="CHEBI:30616"/>
    </ligand>
</feature>
<keyword evidence="14" id="KW-0472">Membrane</keyword>
<dbReference type="GO" id="GO:0016020">
    <property type="term" value="C:membrane"/>
    <property type="evidence" value="ECO:0007669"/>
    <property type="project" value="UniProtKB-SubCell"/>
</dbReference>